<evidence type="ECO:0000313" key="1">
    <source>
        <dbReference type="EMBL" id="CDW36964.1"/>
    </source>
</evidence>
<reference evidence="1" key="1">
    <citation type="submission" date="2014-05" db="EMBL/GenBank/DDBJ databases">
        <authorList>
            <person name="Chronopoulou M."/>
        </authorList>
    </citation>
    <scope>NUCLEOTIDE SEQUENCE</scope>
    <source>
        <tissue evidence="1">Whole organism</tissue>
    </source>
</reference>
<protein>
    <submittedName>
        <fullName evidence="1">Uncharacterized protein</fullName>
    </submittedName>
</protein>
<dbReference type="AlphaFoldDB" id="A0A0K2UFI0"/>
<organism evidence="1">
    <name type="scientific">Lepeophtheirus salmonis</name>
    <name type="common">Salmon louse</name>
    <name type="synonym">Caligus salmonis</name>
    <dbReference type="NCBI Taxonomy" id="72036"/>
    <lineage>
        <taxon>Eukaryota</taxon>
        <taxon>Metazoa</taxon>
        <taxon>Ecdysozoa</taxon>
        <taxon>Arthropoda</taxon>
        <taxon>Crustacea</taxon>
        <taxon>Multicrustacea</taxon>
        <taxon>Hexanauplia</taxon>
        <taxon>Copepoda</taxon>
        <taxon>Siphonostomatoida</taxon>
        <taxon>Caligidae</taxon>
        <taxon>Lepeophtheirus</taxon>
    </lineage>
</organism>
<name>A0A0K2UFI0_LEPSM</name>
<sequence length="20" mass="2293">MPPTLEGGSFFDICIYLLEF</sequence>
<proteinExistence type="predicted"/>
<accession>A0A0K2UFI0</accession>
<dbReference type="EMBL" id="HACA01019603">
    <property type="protein sequence ID" value="CDW36964.1"/>
    <property type="molecule type" value="Transcribed_RNA"/>
</dbReference>